<comment type="similarity">
    <text evidence="1 8">Belongs to the cytochrome P450 family.</text>
</comment>
<dbReference type="GO" id="GO:0004497">
    <property type="term" value="F:monooxygenase activity"/>
    <property type="evidence" value="ECO:0007669"/>
    <property type="project" value="UniProtKB-KW"/>
</dbReference>
<gene>
    <name evidence="10" type="ORF">F3087_19455</name>
</gene>
<keyword evidence="4 8" id="KW-0560">Oxidoreductase</keyword>
<dbReference type="EMBL" id="VXLC01000008">
    <property type="protein sequence ID" value="KAA8887094.1"/>
    <property type="molecule type" value="Genomic_DNA"/>
</dbReference>
<evidence type="ECO:0000256" key="4">
    <source>
        <dbReference type="ARBA" id="ARBA00023002"/>
    </source>
</evidence>
<dbReference type="GO" id="GO:0020037">
    <property type="term" value="F:heme binding"/>
    <property type="evidence" value="ECO:0007669"/>
    <property type="project" value="InterPro"/>
</dbReference>
<protein>
    <submittedName>
        <fullName evidence="10">Cytochrome P450</fullName>
    </submittedName>
</protein>
<dbReference type="AlphaFoldDB" id="A0A5N0EFR9"/>
<dbReference type="InterPro" id="IPR036396">
    <property type="entry name" value="Cyt_P450_sf"/>
</dbReference>
<keyword evidence="5 7" id="KW-0408">Iron</keyword>
<feature type="region of interest" description="Disordered" evidence="9">
    <location>
        <begin position="1"/>
        <end position="22"/>
    </location>
</feature>
<evidence type="ECO:0000256" key="2">
    <source>
        <dbReference type="ARBA" id="ARBA00022617"/>
    </source>
</evidence>
<keyword evidence="3 7" id="KW-0479">Metal-binding</keyword>
<keyword evidence="2 7" id="KW-0349">Heme</keyword>
<dbReference type="InterPro" id="IPR002401">
    <property type="entry name" value="Cyt_P450_E_grp-I"/>
</dbReference>
<accession>A0A5N0EFR9</accession>
<dbReference type="Proteomes" id="UP000323876">
    <property type="component" value="Unassembled WGS sequence"/>
</dbReference>
<sequence length="493" mass="54976">MATTTYDPDPARTDPRPKPAGHTSTLVATIEALTIGLDYEGGMVGRTKGHDILRFRAGTRRFVAFTNPGYVDHVLHAGRLKYHKSFEYELLRALLGVSLFTDEDESWQRHRTMLTPMFAKRHLHGLIDLMIEPIDATVAGIDAQSGRVEVDMVGEMVELTLNVVGNALFGQQFGRIAAGMSHLVTDGLRFAERLERLFIVAAPPKRVWRAVAAVALTPIPLPPPFRRIQRVAQILDKAVWEVVDERRAHPTDSPDLLNHLLNASDDEGGLPVRRVRNEALTFMLAGHETTANALSWMWYLLALNPDARTRLLAEVDTVLEGRRPTAADLPRLPWTAACFQEAMRYFSPAWAIPRVAIEDDVIDGHHIRKGTTVIIPTHHIHHDARWWPNPEEFDPARFLPGAGRDRARSAYLPFGGGKRICIGSSFAVMESVLITAIMSQKFVFDLVPGHPVAPEATLTLRPRDGLRMIARRREIRSVTARGMTEPSASEAQS</sequence>
<dbReference type="Gene3D" id="1.10.630.10">
    <property type="entry name" value="Cytochrome P450"/>
    <property type="match status" value="1"/>
</dbReference>
<dbReference type="InterPro" id="IPR050196">
    <property type="entry name" value="Cytochrome_P450_Monoox"/>
</dbReference>
<dbReference type="CDD" id="cd20620">
    <property type="entry name" value="CYP132-like"/>
    <property type="match status" value="1"/>
</dbReference>
<evidence type="ECO:0000256" key="1">
    <source>
        <dbReference type="ARBA" id="ARBA00010617"/>
    </source>
</evidence>
<evidence type="ECO:0000256" key="6">
    <source>
        <dbReference type="ARBA" id="ARBA00023033"/>
    </source>
</evidence>
<dbReference type="OrthoDB" id="7376058at2"/>
<dbReference type="RefSeq" id="WP_150403425.1">
    <property type="nucleotide sequence ID" value="NZ_VXLC01000008.1"/>
</dbReference>
<proteinExistence type="inferred from homology"/>
<evidence type="ECO:0000256" key="9">
    <source>
        <dbReference type="SAM" id="MobiDB-lite"/>
    </source>
</evidence>
<dbReference type="GO" id="GO:0016705">
    <property type="term" value="F:oxidoreductase activity, acting on paired donors, with incorporation or reduction of molecular oxygen"/>
    <property type="evidence" value="ECO:0007669"/>
    <property type="project" value="InterPro"/>
</dbReference>
<keyword evidence="11" id="KW-1185">Reference proteome</keyword>
<comment type="caution">
    <text evidence="10">The sequence shown here is derived from an EMBL/GenBank/DDBJ whole genome shotgun (WGS) entry which is preliminary data.</text>
</comment>
<comment type="cofactor">
    <cofactor evidence="7">
        <name>heme</name>
        <dbReference type="ChEBI" id="CHEBI:30413"/>
    </cofactor>
</comment>
<dbReference type="PRINTS" id="PR00463">
    <property type="entry name" value="EP450I"/>
</dbReference>
<organism evidence="10 11">
    <name type="scientific">Nocardia colli</name>
    <dbReference type="NCBI Taxonomy" id="2545717"/>
    <lineage>
        <taxon>Bacteria</taxon>
        <taxon>Bacillati</taxon>
        <taxon>Actinomycetota</taxon>
        <taxon>Actinomycetes</taxon>
        <taxon>Mycobacteriales</taxon>
        <taxon>Nocardiaceae</taxon>
        <taxon>Nocardia</taxon>
    </lineage>
</organism>
<evidence type="ECO:0000256" key="8">
    <source>
        <dbReference type="RuleBase" id="RU000461"/>
    </source>
</evidence>
<evidence type="ECO:0000313" key="11">
    <source>
        <dbReference type="Proteomes" id="UP000323876"/>
    </source>
</evidence>
<reference evidence="10 11" key="1">
    <citation type="submission" date="2019-09" db="EMBL/GenBank/DDBJ databases">
        <authorList>
            <person name="Wang X."/>
        </authorList>
    </citation>
    <scope>NUCLEOTIDE SEQUENCE [LARGE SCALE GENOMIC DNA]</scope>
    <source>
        <strain evidence="10 11">CICC 11023</strain>
    </source>
</reference>
<dbReference type="PANTHER" id="PTHR24291:SF50">
    <property type="entry name" value="BIFUNCTIONAL ALBAFLAVENONE MONOOXYGENASE_TERPENE SYNTHASE"/>
    <property type="match status" value="1"/>
</dbReference>
<evidence type="ECO:0000313" key="10">
    <source>
        <dbReference type="EMBL" id="KAA8887094.1"/>
    </source>
</evidence>
<keyword evidence="6 8" id="KW-0503">Monooxygenase</keyword>
<dbReference type="InterPro" id="IPR017972">
    <property type="entry name" value="Cyt_P450_CS"/>
</dbReference>
<evidence type="ECO:0000256" key="7">
    <source>
        <dbReference type="PIRSR" id="PIRSR602401-1"/>
    </source>
</evidence>
<dbReference type="PROSITE" id="PS00086">
    <property type="entry name" value="CYTOCHROME_P450"/>
    <property type="match status" value="1"/>
</dbReference>
<evidence type="ECO:0000256" key="3">
    <source>
        <dbReference type="ARBA" id="ARBA00022723"/>
    </source>
</evidence>
<dbReference type="GO" id="GO:0005506">
    <property type="term" value="F:iron ion binding"/>
    <property type="evidence" value="ECO:0007669"/>
    <property type="project" value="InterPro"/>
</dbReference>
<dbReference type="PANTHER" id="PTHR24291">
    <property type="entry name" value="CYTOCHROME P450 FAMILY 4"/>
    <property type="match status" value="1"/>
</dbReference>
<evidence type="ECO:0000256" key="5">
    <source>
        <dbReference type="ARBA" id="ARBA00023004"/>
    </source>
</evidence>
<dbReference type="Pfam" id="PF00067">
    <property type="entry name" value="p450"/>
    <property type="match status" value="1"/>
</dbReference>
<feature type="binding site" description="axial binding residue" evidence="7">
    <location>
        <position position="421"/>
    </location>
    <ligand>
        <name>heme</name>
        <dbReference type="ChEBI" id="CHEBI:30413"/>
    </ligand>
    <ligandPart>
        <name>Fe</name>
        <dbReference type="ChEBI" id="CHEBI:18248"/>
    </ligandPart>
</feature>
<name>A0A5N0EFR9_9NOCA</name>
<dbReference type="SUPFAM" id="SSF48264">
    <property type="entry name" value="Cytochrome P450"/>
    <property type="match status" value="1"/>
</dbReference>
<dbReference type="InterPro" id="IPR001128">
    <property type="entry name" value="Cyt_P450"/>
</dbReference>
<dbReference type="PRINTS" id="PR00385">
    <property type="entry name" value="P450"/>
</dbReference>